<keyword evidence="2" id="KW-1185">Reference proteome</keyword>
<dbReference type="STRING" id="710685.MycrhN_1828"/>
<accession>G8RME1</accession>
<dbReference type="KEGG" id="mrh:MycrhN_1828"/>
<reference evidence="1 2" key="1">
    <citation type="submission" date="2011-12" db="EMBL/GenBank/DDBJ databases">
        <title>Complete sequence of Mycobacterium rhodesiae NBB3.</title>
        <authorList>
            <consortium name="US DOE Joint Genome Institute"/>
            <person name="Lucas S."/>
            <person name="Han J."/>
            <person name="Lapidus A."/>
            <person name="Cheng J.-F."/>
            <person name="Goodwin L."/>
            <person name="Pitluck S."/>
            <person name="Peters L."/>
            <person name="Mikhailova N."/>
            <person name="Gu W."/>
            <person name="Detter J.C."/>
            <person name="Han C."/>
            <person name="Tapia R."/>
            <person name="Land M."/>
            <person name="Hauser L."/>
            <person name="Kyrpides N."/>
            <person name="Ivanova N."/>
            <person name="Pagani I."/>
            <person name="Mattes T."/>
            <person name="Holmes A."/>
            <person name="Rutledge P."/>
            <person name="Paulsen I."/>
            <person name="Coleman N."/>
            <person name="Woyke T."/>
        </authorList>
    </citation>
    <scope>NUCLEOTIDE SEQUENCE [LARGE SCALE GENOMIC DNA]</scope>
    <source>
        <strain evidence="1 2">NBB3</strain>
    </source>
</reference>
<dbReference type="HOGENOM" id="CLU_220273_0_0_11"/>
<name>G8RME1_MYCRN</name>
<evidence type="ECO:0000313" key="1">
    <source>
        <dbReference type="EMBL" id="AEV72438.1"/>
    </source>
</evidence>
<dbReference type="Proteomes" id="UP000005442">
    <property type="component" value="Chromosome"/>
</dbReference>
<protein>
    <submittedName>
        <fullName evidence="1">Uncharacterized protein</fullName>
    </submittedName>
</protein>
<dbReference type="EMBL" id="CP003169">
    <property type="protein sequence ID" value="AEV72438.1"/>
    <property type="molecule type" value="Genomic_DNA"/>
</dbReference>
<evidence type="ECO:0000313" key="2">
    <source>
        <dbReference type="Proteomes" id="UP000005442"/>
    </source>
</evidence>
<dbReference type="PATRIC" id="fig|710685.3.peg.1837"/>
<proteinExistence type="predicted"/>
<gene>
    <name evidence="1" type="ordered locus">MycrhN_1828</name>
</gene>
<dbReference type="eggNOG" id="ENOG5031Y08">
    <property type="taxonomic scope" value="Bacteria"/>
</dbReference>
<organism evidence="1 2">
    <name type="scientific">Mycolicibacterium rhodesiae (strain NBB3)</name>
    <name type="common">Mycobacterium rhodesiae</name>
    <dbReference type="NCBI Taxonomy" id="710685"/>
    <lineage>
        <taxon>Bacteria</taxon>
        <taxon>Bacillati</taxon>
        <taxon>Actinomycetota</taxon>
        <taxon>Actinomycetes</taxon>
        <taxon>Mycobacteriales</taxon>
        <taxon>Mycobacteriaceae</taxon>
        <taxon>Mycolicibacterium</taxon>
    </lineage>
</organism>
<dbReference type="AlphaFoldDB" id="G8RME1"/>
<sequence>MKVVVLLAAAVAAVAAVTIWRSRHGVEVWHAAADVPA</sequence>